<dbReference type="InterPro" id="IPR008937">
    <property type="entry name" value="Ras-like_GEF"/>
</dbReference>
<feature type="compositionally biased region" description="Basic and acidic residues" evidence="3">
    <location>
        <begin position="541"/>
        <end position="558"/>
    </location>
</feature>
<dbReference type="Gene3D" id="1.20.870.10">
    <property type="entry name" value="Son of sevenless (SoS) protein Chain: S domain 1"/>
    <property type="match status" value="1"/>
</dbReference>
<feature type="compositionally biased region" description="Polar residues" evidence="3">
    <location>
        <begin position="559"/>
        <end position="572"/>
    </location>
</feature>
<dbReference type="InterPro" id="IPR019804">
    <property type="entry name" value="Ras_G-nucl-exch_fac_CS"/>
</dbReference>
<feature type="domain" description="N-terminal Ras-GEF" evidence="5">
    <location>
        <begin position="53"/>
        <end position="182"/>
    </location>
</feature>
<evidence type="ECO:0000313" key="7">
    <source>
        <dbReference type="Proteomes" id="UP000009328"/>
    </source>
</evidence>
<evidence type="ECO:0000313" key="6">
    <source>
        <dbReference type="EMBL" id="CCH46243.1"/>
    </source>
</evidence>
<dbReference type="PANTHER" id="PTHR23113">
    <property type="entry name" value="GUANINE NUCLEOTIDE EXCHANGE FACTOR"/>
    <property type="match status" value="1"/>
</dbReference>
<evidence type="ECO:0000259" key="5">
    <source>
        <dbReference type="PROSITE" id="PS50212"/>
    </source>
</evidence>
<feature type="compositionally biased region" description="Polar residues" evidence="3">
    <location>
        <begin position="653"/>
        <end position="662"/>
    </location>
</feature>
<gene>
    <name evidence="6" type="ORF">BN7_5834</name>
</gene>
<dbReference type="PANTHER" id="PTHR23113:SF363">
    <property type="entry name" value="PROTEIN SON OF SEVENLESS"/>
    <property type="match status" value="1"/>
</dbReference>
<feature type="domain" description="Ras-GEF" evidence="4">
    <location>
        <begin position="1018"/>
        <end position="1257"/>
    </location>
</feature>
<dbReference type="SMART" id="SM00147">
    <property type="entry name" value="RasGEF"/>
    <property type="match status" value="1"/>
</dbReference>
<dbReference type="AlphaFoldDB" id="K0KYT5"/>
<evidence type="ECO:0000256" key="3">
    <source>
        <dbReference type="SAM" id="MobiDB-lite"/>
    </source>
</evidence>
<dbReference type="Pfam" id="PF00617">
    <property type="entry name" value="RasGEF"/>
    <property type="match status" value="1"/>
</dbReference>
<dbReference type="GO" id="GO:0007265">
    <property type="term" value="P:Ras protein signal transduction"/>
    <property type="evidence" value="ECO:0007669"/>
    <property type="project" value="TreeGrafter"/>
</dbReference>
<feature type="compositionally biased region" description="Low complexity" evidence="3">
    <location>
        <begin position="42"/>
        <end position="56"/>
    </location>
</feature>
<dbReference type="InterPro" id="IPR036964">
    <property type="entry name" value="RASGEF_cat_dom_sf"/>
</dbReference>
<dbReference type="HOGENOM" id="CLU_004883_0_0_1"/>
<name>K0KYT5_WICCF</name>
<dbReference type="InterPro" id="IPR023578">
    <property type="entry name" value="Ras_GEF_dom_sf"/>
</dbReference>
<reference evidence="6 7" key="1">
    <citation type="journal article" date="2012" name="Eukaryot. Cell">
        <title>Draft genome sequence of Wickerhamomyces ciferrii NRRL Y-1031 F-60-10.</title>
        <authorList>
            <person name="Schneider J."/>
            <person name="Andrea H."/>
            <person name="Blom J."/>
            <person name="Jaenicke S."/>
            <person name="Ruckert C."/>
            <person name="Schorsch C."/>
            <person name="Szczepanowski R."/>
            <person name="Farwick M."/>
            <person name="Goesmann A."/>
            <person name="Puhler A."/>
            <person name="Schaffer S."/>
            <person name="Tauch A."/>
            <person name="Kohler T."/>
            <person name="Brinkrolf K."/>
        </authorList>
    </citation>
    <scope>NUCLEOTIDE SEQUENCE [LARGE SCALE GENOMIC DNA]</scope>
    <source>
        <strain evidence="7">ATCC 14091 / BCRC 22168 / CBS 111 / JCM 3599 / NBRC 0793 / NRRL Y-1031 F-60-10</strain>
    </source>
</reference>
<keyword evidence="1 2" id="KW-0344">Guanine-nucleotide releasing factor</keyword>
<feature type="compositionally biased region" description="Polar residues" evidence="3">
    <location>
        <begin position="581"/>
        <end position="601"/>
    </location>
</feature>
<dbReference type="GO" id="GO:0005085">
    <property type="term" value="F:guanyl-nucleotide exchange factor activity"/>
    <property type="evidence" value="ECO:0007669"/>
    <property type="project" value="UniProtKB-KW"/>
</dbReference>
<dbReference type="InterPro" id="IPR001895">
    <property type="entry name" value="RASGEF_cat_dom"/>
</dbReference>
<proteinExistence type="predicted"/>
<dbReference type="PROSITE" id="PS00720">
    <property type="entry name" value="RASGEF"/>
    <property type="match status" value="1"/>
</dbReference>
<dbReference type="InParanoid" id="K0KYT5"/>
<evidence type="ECO:0000259" key="4">
    <source>
        <dbReference type="PROSITE" id="PS50009"/>
    </source>
</evidence>
<comment type="caution">
    <text evidence="6">The sequence shown here is derived from an EMBL/GenBank/DDBJ whole genome shotgun (WGS) entry which is preliminary data.</text>
</comment>
<dbReference type="InterPro" id="IPR000651">
    <property type="entry name" value="Ras-like_Gua-exchang_fac_N"/>
</dbReference>
<feature type="compositionally biased region" description="Polar residues" evidence="3">
    <location>
        <begin position="706"/>
        <end position="718"/>
    </location>
</feature>
<feature type="region of interest" description="Disordered" evidence="3">
    <location>
        <begin position="36"/>
        <end position="56"/>
    </location>
</feature>
<feature type="compositionally biased region" description="Basic and acidic residues" evidence="3">
    <location>
        <begin position="602"/>
        <end position="617"/>
    </location>
</feature>
<evidence type="ECO:0000256" key="1">
    <source>
        <dbReference type="ARBA" id="ARBA00022658"/>
    </source>
</evidence>
<dbReference type="STRING" id="1206466.K0KYT5"/>
<dbReference type="Gene3D" id="1.10.840.10">
    <property type="entry name" value="Ras guanine-nucleotide exchange factors catalytic domain"/>
    <property type="match status" value="1"/>
</dbReference>
<evidence type="ECO:0000256" key="2">
    <source>
        <dbReference type="PROSITE-ProRule" id="PRU00168"/>
    </source>
</evidence>
<dbReference type="PROSITE" id="PS50009">
    <property type="entry name" value="RASGEF_CAT"/>
    <property type="match status" value="1"/>
</dbReference>
<feature type="region of interest" description="Disordered" evidence="3">
    <location>
        <begin position="525"/>
        <end position="723"/>
    </location>
</feature>
<feature type="compositionally biased region" description="Polar residues" evidence="3">
    <location>
        <begin position="622"/>
        <end position="642"/>
    </location>
</feature>
<dbReference type="EMBL" id="CAIF01000235">
    <property type="protein sequence ID" value="CCH46243.1"/>
    <property type="molecule type" value="Genomic_DNA"/>
</dbReference>
<dbReference type="FunCoup" id="K0KYT5">
    <property type="interactions" value="231"/>
</dbReference>
<dbReference type="GO" id="GO:0005886">
    <property type="term" value="C:plasma membrane"/>
    <property type="evidence" value="ECO:0007669"/>
    <property type="project" value="TreeGrafter"/>
</dbReference>
<sequence>MTDLIDYQVHSLDLANFDTIVQDQSLSYKPSPLKNQIQNAEQQPQQQSPPSSPNSPNSHVDIITLINILTSPSEIDYQIVSDFFLTYRSFISQSSLLQLLILKLQWSLKQIEDTSHETRQNIGKLSLVRTFVVIRHWLLNYFADDFIPFVELREIFINAINSIKSTDLFVTRIISKIKGHWTYCCNKSWNEDINPDSFDNFDLKIGPQKTSTKAKRLSTFAINQQRDPMIRNSIVLSTFDQKTIHKLPIPIPNKQAKPAPKQFLNPKNSNLRLSRAILTDPKTQNLYIPLTSPTNTNFNTIRGATDFPKDPKPTKFIPPTPVKKMEVKVQLPNPPKNQTPNSKGLRPLFENWLKTFHLHNSKHKSKDNNEHVEKFMRSVVSVARPDNESLLKLTLDKFDILSARTIDELEYLVKFHNELLNKHGANFSPVNESFSFTIDEQNQSKNQLQNTVSNIDNMNICECITNINKSVLSFQHKFSEGDDKSYISYDSTMSRENNQQKLEDDGFIKKKVGIENLREFNFENDKPRSIISESTIPMDPSDQKEEQKERETIQKAETEVNNEPLTPVSSGDMNKPESNHVEQQSSPKPESNHIEQSSSEAEVSHEEKVEVEAKSETEAESVIQSTPNAKDSQETIDQTPSIQEDESIEKSRPVSSNSANTDSDYDEIESFVSTYEDAEDIENGEVGNGITANDSNPKDTPEYLEPTNNDIIPANSLSESDHIEPTTPPAIDGIISSTPHISPIKSIMESDEEIEEEDHVSPLKQKSLLNMTVRSPKSEKFDLNRIPSFNQVSRAEKHLSYLSRRSNRSYISYDSTRSKPQVSDSSANSIFSNAKRQNQIVMIPGSESINDDSVHSVNNVDQAKQKLMKQDEESIRLVESSDFAIPYPGVDPDAIAELAAISDDSFQSDPINAALLKLEGSYQKNVSKKTKTADSSIDSKELERQVDDLNVKSARNSIFIDQRRKTRMFSLTPVKQKPISIQSSSKLLLELLINHKINNEVLSISNNVNHISFILNFNSKTLAEQFTLIEKDCLLEIDWKELIELKWEFNNIVSINSWLELLIQNQTIQGIDLCISRFNLTVNWIISEILLTKDITLRKLTIQRFIHIAQNCYQLQNFSTLMEILLALGSGKVLKLKNTWRIIEPGDILIYKNLERISSPFRNFANLRGELNNIKPSKGCVPFLGLYLSDLIFNKERSSIRGKLINFNKFRTDAKIVKSLIQCVQWSTLYKLDSDSEVLSKCLYIKALDEVEMNECLKDIEGTL</sequence>
<dbReference type="CDD" id="cd00155">
    <property type="entry name" value="RasGEF"/>
    <property type="match status" value="1"/>
</dbReference>
<keyword evidence="7" id="KW-1185">Reference proteome</keyword>
<dbReference type="Proteomes" id="UP000009328">
    <property type="component" value="Unassembled WGS sequence"/>
</dbReference>
<dbReference type="eggNOG" id="KOG3417">
    <property type="taxonomic scope" value="Eukaryota"/>
</dbReference>
<organism evidence="6 7">
    <name type="scientific">Wickerhamomyces ciferrii (strain ATCC 14091 / BCRC 22168 / CBS 111 / JCM 3599 / NBRC 0793 / NRRL Y-1031 F-60-10)</name>
    <name type="common">Yeast</name>
    <name type="synonym">Pichia ciferrii</name>
    <dbReference type="NCBI Taxonomy" id="1206466"/>
    <lineage>
        <taxon>Eukaryota</taxon>
        <taxon>Fungi</taxon>
        <taxon>Dikarya</taxon>
        <taxon>Ascomycota</taxon>
        <taxon>Saccharomycotina</taxon>
        <taxon>Saccharomycetes</taxon>
        <taxon>Phaffomycetales</taxon>
        <taxon>Wickerhamomycetaceae</taxon>
        <taxon>Wickerhamomyces</taxon>
    </lineage>
</organism>
<dbReference type="PROSITE" id="PS50212">
    <property type="entry name" value="RASGEF_NTER"/>
    <property type="match status" value="1"/>
</dbReference>
<protein>
    <submittedName>
        <fullName evidence="6">Guanine nucleotide exchange factor LTE1</fullName>
    </submittedName>
</protein>
<accession>K0KYT5</accession>
<dbReference type="SUPFAM" id="SSF48366">
    <property type="entry name" value="Ras GEF"/>
    <property type="match status" value="1"/>
</dbReference>
<dbReference type="Pfam" id="PF00618">
    <property type="entry name" value="RasGEF_N"/>
    <property type="match status" value="1"/>
</dbReference>